<keyword evidence="5" id="KW-0539">Nucleus</keyword>
<dbReference type="PROSITE" id="PS00350">
    <property type="entry name" value="MADS_BOX_1"/>
    <property type="match status" value="1"/>
</dbReference>
<keyword evidence="2" id="KW-0805">Transcription regulation</keyword>
<organism evidence="8 9">
    <name type="scientific">Lithocarpus litseifolius</name>
    <dbReference type="NCBI Taxonomy" id="425828"/>
    <lineage>
        <taxon>Eukaryota</taxon>
        <taxon>Viridiplantae</taxon>
        <taxon>Streptophyta</taxon>
        <taxon>Embryophyta</taxon>
        <taxon>Tracheophyta</taxon>
        <taxon>Spermatophyta</taxon>
        <taxon>Magnoliopsida</taxon>
        <taxon>eudicotyledons</taxon>
        <taxon>Gunneridae</taxon>
        <taxon>Pentapetalae</taxon>
        <taxon>rosids</taxon>
        <taxon>fabids</taxon>
        <taxon>Fagales</taxon>
        <taxon>Fagaceae</taxon>
        <taxon>Lithocarpus</taxon>
    </lineage>
</organism>
<proteinExistence type="predicted"/>
<dbReference type="PANTHER" id="PTHR48019">
    <property type="entry name" value="SERUM RESPONSE FACTOR HOMOLOG"/>
    <property type="match status" value="1"/>
</dbReference>
<feature type="domain" description="MADS-box" evidence="6">
    <location>
        <begin position="1"/>
        <end position="61"/>
    </location>
</feature>
<dbReference type="GO" id="GO:0045944">
    <property type="term" value="P:positive regulation of transcription by RNA polymerase II"/>
    <property type="evidence" value="ECO:0007669"/>
    <property type="project" value="InterPro"/>
</dbReference>
<dbReference type="SMART" id="SM00432">
    <property type="entry name" value="MADS"/>
    <property type="match status" value="1"/>
</dbReference>
<evidence type="ECO:0000256" key="1">
    <source>
        <dbReference type="ARBA" id="ARBA00004123"/>
    </source>
</evidence>
<dbReference type="GO" id="GO:0000977">
    <property type="term" value="F:RNA polymerase II transcription regulatory region sequence-specific DNA binding"/>
    <property type="evidence" value="ECO:0007669"/>
    <property type="project" value="InterPro"/>
</dbReference>
<evidence type="ECO:0008006" key="10">
    <source>
        <dbReference type="Google" id="ProtNLM"/>
    </source>
</evidence>
<dbReference type="GO" id="GO:0046983">
    <property type="term" value="F:protein dimerization activity"/>
    <property type="evidence" value="ECO:0007669"/>
    <property type="project" value="InterPro"/>
</dbReference>
<feature type="domain" description="K-box" evidence="7">
    <location>
        <begin position="86"/>
        <end position="176"/>
    </location>
</feature>
<dbReference type="PROSITE" id="PS51297">
    <property type="entry name" value="K_BOX"/>
    <property type="match status" value="1"/>
</dbReference>
<dbReference type="Proteomes" id="UP001459277">
    <property type="component" value="Unassembled WGS sequence"/>
</dbReference>
<sequence length="260" mass="29910">MGRGKIVIRRIDNSTSRQVTFSKRRNGLLKKARELSILCDAEVGVIIFSSTSKLYEYANTSLKSVIGRYSKAKEDQHQPSNPASDVKFWQREAANLSQQLKYLQECHRQLMGEELSGLSVKDLQNLENQLEMSLMGVRTKKEQLLTDEIKELNQKGHLIRQENTELYTKIEHFRKENAELKKKVYRARNVNEASCSSAPYTISNEYDLQANIRLQLSQPQPQNDEAPEKAMELGYLLNLLTCSIQFKSFKEIISYINSTV</sequence>
<comment type="subcellular location">
    <subcellularLocation>
        <location evidence="1">Nucleus</location>
    </subcellularLocation>
</comment>
<dbReference type="AlphaFoldDB" id="A0AAW2BSU4"/>
<evidence type="ECO:0000256" key="3">
    <source>
        <dbReference type="ARBA" id="ARBA00023125"/>
    </source>
</evidence>
<accession>A0AAW2BSU4</accession>
<gene>
    <name evidence="8" type="ORF">SO802_029141</name>
</gene>
<evidence type="ECO:0000256" key="4">
    <source>
        <dbReference type="ARBA" id="ARBA00023163"/>
    </source>
</evidence>
<comment type="caution">
    <text evidence="8">The sequence shown here is derived from an EMBL/GenBank/DDBJ whole genome shotgun (WGS) entry which is preliminary data.</text>
</comment>
<evidence type="ECO:0000313" key="8">
    <source>
        <dbReference type="EMBL" id="KAK9988902.1"/>
    </source>
</evidence>
<keyword evidence="4" id="KW-0804">Transcription</keyword>
<evidence type="ECO:0000259" key="7">
    <source>
        <dbReference type="PROSITE" id="PS51297"/>
    </source>
</evidence>
<name>A0AAW2BSU4_9ROSI</name>
<reference evidence="8 9" key="1">
    <citation type="submission" date="2024-01" db="EMBL/GenBank/DDBJ databases">
        <title>A telomere-to-telomere, gap-free genome of sweet tea (Lithocarpus litseifolius).</title>
        <authorList>
            <person name="Zhou J."/>
        </authorList>
    </citation>
    <scope>NUCLEOTIDE SEQUENCE [LARGE SCALE GENOMIC DNA]</scope>
    <source>
        <strain evidence="8">Zhou-2022a</strain>
        <tissue evidence="8">Leaf</tissue>
    </source>
</reference>
<protein>
    <recommendedName>
        <fullName evidence="10">MADS-box transcription factor 23-like</fullName>
    </recommendedName>
</protein>
<dbReference type="CDD" id="cd00265">
    <property type="entry name" value="MADS_MEF2_like"/>
    <property type="match status" value="1"/>
</dbReference>
<dbReference type="PRINTS" id="PR00404">
    <property type="entry name" value="MADSDOMAIN"/>
</dbReference>
<evidence type="ECO:0000259" key="6">
    <source>
        <dbReference type="PROSITE" id="PS50066"/>
    </source>
</evidence>
<dbReference type="InterPro" id="IPR002100">
    <property type="entry name" value="TF_MADSbox"/>
</dbReference>
<dbReference type="PROSITE" id="PS50066">
    <property type="entry name" value="MADS_BOX_2"/>
    <property type="match status" value="1"/>
</dbReference>
<dbReference type="Pfam" id="PF01486">
    <property type="entry name" value="K-box"/>
    <property type="match status" value="1"/>
</dbReference>
<keyword evidence="9" id="KW-1185">Reference proteome</keyword>
<dbReference type="InterPro" id="IPR033896">
    <property type="entry name" value="MEF2-like_N"/>
</dbReference>
<dbReference type="SUPFAM" id="SSF55455">
    <property type="entry name" value="SRF-like"/>
    <property type="match status" value="1"/>
</dbReference>
<evidence type="ECO:0000256" key="5">
    <source>
        <dbReference type="ARBA" id="ARBA00023242"/>
    </source>
</evidence>
<dbReference type="InterPro" id="IPR002487">
    <property type="entry name" value="TF_Kbox"/>
</dbReference>
<dbReference type="GO" id="GO:0003700">
    <property type="term" value="F:DNA-binding transcription factor activity"/>
    <property type="evidence" value="ECO:0007669"/>
    <property type="project" value="InterPro"/>
</dbReference>
<dbReference type="InterPro" id="IPR036879">
    <property type="entry name" value="TF_MADSbox_sf"/>
</dbReference>
<dbReference type="EMBL" id="JAZDWU010000010">
    <property type="protein sequence ID" value="KAK9988902.1"/>
    <property type="molecule type" value="Genomic_DNA"/>
</dbReference>
<evidence type="ECO:0000313" key="9">
    <source>
        <dbReference type="Proteomes" id="UP001459277"/>
    </source>
</evidence>
<dbReference type="InterPro" id="IPR050142">
    <property type="entry name" value="MADS-box/MEF2_TF"/>
</dbReference>
<dbReference type="Gene3D" id="3.40.1810.10">
    <property type="entry name" value="Transcription factor, MADS-box"/>
    <property type="match status" value="1"/>
</dbReference>
<dbReference type="Pfam" id="PF00319">
    <property type="entry name" value="SRF-TF"/>
    <property type="match status" value="1"/>
</dbReference>
<keyword evidence="3" id="KW-0238">DNA-binding</keyword>
<dbReference type="GO" id="GO:0005634">
    <property type="term" value="C:nucleus"/>
    <property type="evidence" value="ECO:0007669"/>
    <property type="project" value="UniProtKB-SubCell"/>
</dbReference>
<evidence type="ECO:0000256" key="2">
    <source>
        <dbReference type="ARBA" id="ARBA00023015"/>
    </source>
</evidence>